<evidence type="ECO:0000313" key="2">
    <source>
        <dbReference type="EMBL" id="EED92717.1"/>
    </source>
</evidence>
<evidence type="ECO:0000256" key="1">
    <source>
        <dbReference type="SAM" id="Coils"/>
    </source>
</evidence>
<proteinExistence type="predicted"/>
<accession>B8C150</accession>
<sequence>MDDTLGDKLVHLSLEIDDKKKTIDLLHNLIDDQRDRHKKEAETFVKERENTLQQLLEDNDEALRDLFIANDSLAIEKTDIETRTADAKKRASIDSVKRDLSEVKDQAQRVHKQKKADREKAWYDKRVSEIHILTMKGIQPNIDRLVRKHKEECEVIKCSTLCSKQKLELQCERELADRIQIFERNEQINRNSIVQRNDLAQMLSREQNEHALRLTKLKDTLAKEEENTRKAYQLELQTLSKEHDAALAKAKTSKSTLQLKHHLATKQENRRLELESKLDRIGRDVSLSKQQWTASWSKASSIRVKDHTKKRSKELMEYREKRVDELIRSSILEQANVKPHADEAVLSNQLVLFHRDKVSALQLQVAKQIDYNEGIDGKISAMTKSRNLLQLSLLQLEDEHTSICNELEELLSCRDRKITSQEDVVTDMSNSINQSIQYIDQRRNEIEHEIIRMKENINSEASSHGNAKEVLMHEHEKHLEELERLSRKSAIELDRKLQTIKTLIKEQDNYINSAQELLNKRYNAKK</sequence>
<protein>
    <submittedName>
        <fullName evidence="2">Uncharacterized protein</fullName>
    </submittedName>
</protein>
<dbReference type="GeneID" id="7442079"/>
<dbReference type="AlphaFoldDB" id="B8C150"/>
<feature type="coiled-coil region" evidence="1">
    <location>
        <begin position="38"/>
        <end position="65"/>
    </location>
</feature>
<keyword evidence="1" id="KW-0175">Coiled coil</keyword>
<feature type="coiled-coil region" evidence="1">
    <location>
        <begin position="207"/>
        <end position="249"/>
    </location>
</feature>
<feature type="coiled-coil region" evidence="1">
    <location>
        <begin position="468"/>
        <end position="520"/>
    </location>
</feature>
<keyword evidence="3" id="KW-1185">Reference proteome</keyword>
<dbReference type="Proteomes" id="UP000001449">
    <property type="component" value="Chromosome 4"/>
</dbReference>
<organism evidence="2 3">
    <name type="scientific">Thalassiosira pseudonana</name>
    <name type="common">Marine diatom</name>
    <name type="synonym">Cyclotella nana</name>
    <dbReference type="NCBI Taxonomy" id="35128"/>
    <lineage>
        <taxon>Eukaryota</taxon>
        <taxon>Sar</taxon>
        <taxon>Stramenopiles</taxon>
        <taxon>Ochrophyta</taxon>
        <taxon>Bacillariophyta</taxon>
        <taxon>Coscinodiscophyceae</taxon>
        <taxon>Thalassiosirophycidae</taxon>
        <taxon>Thalassiosirales</taxon>
        <taxon>Thalassiosiraceae</taxon>
        <taxon>Thalassiosira</taxon>
    </lineage>
</organism>
<name>B8C150_THAPS</name>
<reference evidence="2 3" key="1">
    <citation type="journal article" date="2004" name="Science">
        <title>The genome of the diatom Thalassiosira pseudonana: ecology, evolution, and metabolism.</title>
        <authorList>
            <person name="Armbrust E.V."/>
            <person name="Berges J.A."/>
            <person name="Bowler C."/>
            <person name="Green B.R."/>
            <person name="Martinez D."/>
            <person name="Putnam N.H."/>
            <person name="Zhou S."/>
            <person name="Allen A.E."/>
            <person name="Apt K.E."/>
            <person name="Bechner M."/>
            <person name="Brzezinski M.A."/>
            <person name="Chaal B.K."/>
            <person name="Chiovitti A."/>
            <person name="Davis A.K."/>
            <person name="Demarest M.S."/>
            <person name="Detter J.C."/>
            <person name="Glavina T."/>
            <person name="Goodstein D."/>
            <person name="Hadi M.Z."/>
            <person name="Hellsten U."/>
            <person name="Hildebrand M."/>
            <person name="Jenkins B.D."/>
            <person name="Jurka J."/>
            <person name="Kapitonov V.V."/>
            <person name="Kroger N."/>
            <person name="Lau W.W."/>
            <person name="Lane T.W."/>
            <person name="Larimer F.W."/>
            <person name="Lippmeier J.C."/>
            <person name="Lucas S."/>
            <person name="Medina M."/>
            <person name="Montsant A."/>
            <person name="Obornik M."/>
            <person name="Parker M.S."/>
            <person name="Palenik B."/>
            <person name="Pazour G.J."/>
            <person name="Richardson P.M."/>
            <person name="Rynearson T.A."/>
            <person name="Saito M.A."/>
            <person name="Schwartz D.C."/>
            <person name="Thamatrakoln K."/>
            <person name="Valentin K."/>
            <person name="Vardi A."/>
            <person name="Wilkerson F.P."/>
            <person name="Rokhsar D.S."/>
        </authorList>
    </citation>
    <scope>NUCLEOTIDE SEQUENCE [LARGE SCALE GENOMIC DNA]</scope>
    <source>
        <strain evidence="2 3">CCMP1335</strain>
    </source>
</reference>
<reference evidence="2 3" key="2">
    <citation type="journal article" date="2008" name="Nature">
        <title>The Phaeodactylum genome reveals the evolutionary history of diatom genomes.</title>
        <authorList>
            <person name="Bowler C."/>
            <person name="Allen A.E."/>
            <person name="Badger J.H."/>
            <person name="Grimwood J."/>
            <person name="Jabbari K."/>
            <person name="Kuo A."/>
            <person name="Maheswari U."/>
            <person name="Martens C."/>
            <person name="Maumus F."/>
            <person name="Otillar R.P."/>
            <person name="Rayko E."/>
            <person name="Salamov A."/>
            <person name="Vandepoele K."/>
            <person name="Beszteri B."/>
            <person name="Gruber A."/>
            <person name="Heijde M."/>
            <person name="Katinka M."/>
            <person name="Mock T."/>
            <person name="Valentin K."/>
            <person name="Verret F."/>
            <person name="Berges J.A."/>
            <person name="Brownlee C."/>
            <person name="Cadoret J.P."/>
            <person name="Chiovitti A."/>
            <person name="Choi C.J."/>
            <person name="Coesel S."/>
            <person name="De Martino A."/>
            <person name="Detter J.C."/>
            <person name="Durkin C."/>
            <person name="Falciatore A."/>
            <person name="Fournet J."/>
            <person name="Haruta M."/>
            <person name="Huysman M.J."/>
            <person name="Jenkins B.D."/>
            <person name="Jiroutova K."/>
            <person name="Jorgensen R.E."/>
            <person name="Joubert Y."/>
            <person name="Kaplan A."/>
            <person name="Kroger N."/>
            <person name="Kroth P.G."/>
            <person name="La Roche J."/>
            <person name="Lindquist E."/>
            <person name="Lommer M."/>
            <person name="Martin-Jezequel V."/>
            <person name="Lopez P.J."/>
            <person name="Lucas S."/>
            <person name="Mangogna M."/>
            <person name="McGinnis K."/>
            <person name="Medlin L.K."/>
            <person name="Montsant A."/>
            <person name="Oudot-Le Secq M.P."/>
            <person name="Napoli C."/>
            <person name="Obornik M."/>
            <person name="Parker M.S."/>
            <person name="Petit J.L."/>
            <person name="Porcel B.M."/>
            <person name="Poulsen N."/>
            <person name="Robison M."/>
            <person name="Rychlewski L."/>
            <person name="Rynearson T.A."/>
            <person name="Schmutz J."/>
            <person name="Shapiro H."/>
            <person name="Siaut M."/>
            <person name="Stanley M."/>
            <person name="Sussman M.R."/>
            <person name="Taylor A.R."/>
            <person name="Vardi A."/>
            <person name="von Dassow P."/>
            <person name="Vyverman W."/>
            <person name="Willis A."/>
            <person name="Wyrwicz L.S."/>
            <person name="Rokhsar D.S."/>
            <person name="Weissenbach J."/>
            <person name="Armbrust E.V."/>
            <person name="Green B.R."/>
            <person name="Van de Peer Y."/>
            <person name="Grigoriev I.V."/>
        </authorList>
    </citation>
    <scope>NUCLEOTIDE SEQUENCE [LARGE SCALE GENOMIC DNA]</scope>
    <source>
        <strain evidence="2 3">CCMP1335</strain>
    </source>
</reference>
<evidence type="ECO:0000313" key="3">
    <source>
        <dbReference type="Proteomes" id="UP000001449"/>
    </source>
</evidence>
<dbReference type="RefSeq" id="XP_002289180.1">
    <property type="nucleotide sequence ID" value="XM_002289144.1"/>
</dbReference>
<gene>
    <name evidence="2" type="ORF">THAPSDRAFT_4174</name>
</gene>
<dbReference type="PaxDb" id="35128-Thaps4174"/>
<dbReference type="EMBL" id="CM000641">
    <property type="protein sequence ID" value="EED92717.1"/>
    <property type="molecule type" value="Genomic_DNA"/>
</dbReference>
<dbReference type="InParanoid" id="B8C150"/>
<dbReference type="HOGENOM" id="CLU_518303_0_0_1"/>
<dbReference type="KEGG" id="tps:THAPSDRAFT_4174"/>